<organism evidence="2 3">
    <name type="scientific">Rhizoctonia solani</name>
    <dbReference type="NCBI Taxonomy" id="456999"/>
    <lineage>
        <taxon>Eukaryota</taxon>
        <taxon>Fungi</taxon>
        <taxon>Dikarya</taxon>
        <taxon>Basidiomycota</taxon>
        <taxon>Agaricomycotina</taxon>
        <taxon>Agaricomycetes</taxon>
        <taxon>Cantharellales</taxon>
        <taxon>Ceratobasidiaceae</taxon>
        <taxon>Rhizoctonia</taxon>
    </lineage>
</organism>
<dbReference type="EMBL" id="CAJMWS010000084">
    <property type="protein sequence ID" value="CAE6358716.1"/>
    <property type="molecule type" value="Genomic_DNA"/>
</dbReference>
<gene>
    <name evidence="2" type="ORF">RDB_LOCUS16481</name>
</gene>
<accession>A0A8H2WB93</accession>
<feature type="compositionally biased region" description="Basic and acidic residues" evidence="1">
    <location>
        <begin position="90"/>
        <end position="102"/>
    </location>
</feature>
<feature type="compositionally biased region" description="Basic and acidic residues" evidence="1">
    <location>
        <begin position="49"/>
        <end position="66"/>
    </location>
</feature>
<reference evidence="2" key="1">
    <citation type="submission" date="2021-01" db="EMBL/GenBank/DDBJ databases">
        <authorList>
            <person name="Kaushik A."/>
        </authorList>
    </citation>
    <scope>NUCLEOTIDE SEQUENCE</scope>
    <source>
        <strain evidence="2">AG1-1C</strain>
    </source>
</reference>
<evidence type="ECO:0000256" key="1">
    <source>
        <dbReference type="SAM" id="MobiDB-lite"/>
    </source>
</evidence>
<dbReference type="Proteomes" id="UP000663846">
    <property type="component" value="Unassembled WGS sequence"/>
</dbReference>
<dbReference type="AlphaFoldDB" id="A0A8H2WB93"/>
<feature type="region of interest" description="Disordered" evidence="1">
    <location>
        <begin position="47"/>
        <end position="130"/>
    </location>
</feature>
<name>A0A8H2WB93_9AGAM</name>
<evidence type="ECO:0000313" key="2">
    <source>
        <dbReference type="EMBL" id="CAE6358716.1"/>
    </source>
</evidence>
<comment type="caution">
    <text evidence="2">The sequence shown here is derived from an EMBL/GenBank/DDBJ whole genome shotgun (WGS) entry which is preliminary data.</text>
</comment>
<evidence type="ECO:0000313" key="3">
    <source>
        <dbReference type="Proteomes" id="UP000663846"/>
    </source>
</evidence>
<sequence length="130" mass="13992">MGDIGQQGYHASYGVIDLRGARRRRTRFNGAQPDGIFVCRVTNTWVARDGQRGKDRAQHVEEEAGRGGRASHASGGGFGPQEIWSGRNGRGKEMTQYEDGKYEPIGSAATGLPDSDTDRGAGSGAARRLR</sequence>
<protein>
    <submittedName>
        <fullName evidence="2">Uncharacterized protein</fullName>
    </submittedName>
</protein>
<proteinExistence type="predicted"/>